<dbReference type="EMBL" id="CM046394">
    <property type="protein sequence ID" value="KAI8548735.1"/>
    <property type="molecule type" value="Genomic_DNA"/>
</dbReference>
<keyword evidence="2" id="KW-1185">Reference proteome</keyword>
<organism evidence="1 2">
    <name type="scientific">Rhododendron molle</name>
    <name type="common">Chinese azalea</name>
    <name type="synonym">Azalea mollis</name>
    <dbReference type="NCBI Taxonomy" id="49168"/>
    <lineage>
        <taxon>Eukaryota</taxon>
        <taxon>Viridiplantae</taxon>
        <taxon>Streptophyta</taxon>
        <taxon>Embryophyta</taxon>
        <taxon>Tracheophyta</taxon>
        <taxon>Spermatophyta</taxon>
        <taxon>Magnoliopsida</taxon>
        <taxon>eudicotyledons</taxon>
        <taxon>Gunneridae</taxon>
        <taxon>Pentapetalae</taxon>
        <taxon>asterids</taxon>
        <taxon>Ericales</taxon>
        <taxon>Ericaceae</taxon>
        <taxon>Ericoideae</taxon>
        <taxon>Rhodoreae</taxon>
        <taxon>Rhododendron</taxon>
    </lineage>
</organism>
<protein>
    <submittedName>
        <fullName evidence="1">Uncharacterized protein</fullName>
    </submittedName>
</protein>
<evidence type="ECO:0000313" key="1">
    <source>
        <dbReference type="EMBL" id="KAI8548735.1"/>
    </source>
</evidence>
<comment type="caution">
    <text evidence="1">The sequence shown here is derived from an EMBL/GenBank/DDBJ whole genome shotgun (WGS) entry which is preliminary data.</text>
</comment>
<gene>
    <name evidence="1" type="ORF">RHMOL_Rhmol07G0296500</name>
</gene>
<proteinExistence type="predicted"/>
<reference evidence="1" key="1">
    <citation type="submission" date="2022-02" db="EMBL/GenBank/DDBJ databases">
        <title>Plant Genome Project.</title>
        <authorList>
            <person name="Zhang R.-G."/>
        </authorList>
    </citation>
    <scope>NUCLEOTIDE SEQUENCE</scope>
    <source>
        <strain evidence="1">AT1</strain>
    </source>
</reference>
<evidence type="ECO:0000313" key="2">
    <source>
        <dbReference type="Proteomes" id="UP001062846"/>
    </source>
</evidence>
<name>A0ACC0N633_RHOML</name>
<accession>A0ACC0N633</accession>
<dbReference type="Proteomes" id="UP001062846">
    <property type="component" value="Chromosome 7"/>
</dbReference>
<sequence>MQEEEFKERIHALDDLDEEFVSEEKVDFEDGASFSMILFYFLIGKKIIQKS</sequence>